<feature type="region of interest" description="Disordered" evidence="1">
    <location>
        <begin position="332"/>
        <end position="388"/>
    </location>
</feature>
<evidence type="ECO:0000313" key="2">
    <source>
        <dbReference type="EMBL" id="CUS15666.1"/>
    </source>
</evidence>
<organism evidence="2 3">
    <name type="scientific">Tuber aestivum</name>
    <name type="common">summer truffle</name>
    <dbReference type="NCBI Taxonomy" id="59557"/>
    <lineage>
        <taxon>Eukaryota</taxon>
        <taxon>Fungi</taxon>
        <taxon>Dikarya</taxon>
        <taxon>Ascomycota</taxon>
        <taxon>Pezizomycotina</taxon>
        <taxon>Pezizomycetes</taxon>
        <taxon>Pezizales</taxon>
        <taxon>Tuberaceae</taxon>
        <taxon>Tuber</taxon>
    </lineage>
</organism>
<evidence type="ECO:0000256" key="1">
    <source>
        <dbReference type="SAM" id="MobiDB-lite"/>
    </source>
</evidence>
<feature type="compositionally biased region" description="Polar residues" evidence="1">
    <location>
        <begin position="356"/>
        <end position="382"/>
    </location>
</feature>
<feature type="compositionally biased region" description="Low complexity" evidence="1">
    <location>
        <begin position="341"/>
        <end position="355"/>
    </location>
</feature>
<feature type="compositionally biased region" description="Acidic residues" evidence="1">
    <location>
        <begin position="187"/>
        <end position="201"/>
    </location>
</feature>
<protein>
    <submittedName>
        <fullName evidence="2">Uncharacterized protein</fullName>
    </submittedName>
</protein>
<evidence type="ECO:0000313" key="3">
    <source>
        <dbReference type="Proteomes" id="UP001412239"/>
    </source>
</evidence>
<feature type="region of interest" description="Disordered" evidence="1">
    <location>
        <begin position="86"/>
        <end position="231"/>
    </location>
</feature>
<feature type="compositionally biased region" description="Basic residues" evidence="1">
    <location>
        <begin position="39"/>
        <end position="60"/>
    </location>
</feature>
<dbReference type="EMBL" id="LN890945">
    <property type="protein sequence ID" value="CUS15666.1"/>
    <property type="molecule type" value="Genomic_DNA"/>
</dbReference>
<feature type="region of interest" description="Disordered" evidence="1">
    <location>
        <begin position="39"/>
        <end position="72"/>
    </location>
</feature>
<reference evidence="2" key="1">
    <citation type="submission" date="2015-10" db="EMBL/GenBank/DDBJ databases">
        <authorList>
            <person name="Regsiter A."/>
            <person name="william w."/>
        </authorList>
    </citation>
    <scope>NUCLEOTIDE SEQUENCE</scope>
    <source>
        <strain evidence="2">Montdore</strain>
    </source>
</reference>
<dbReference type="Proteomes" id="UP001412239">
    <property type="component" value="Unassembled WGS sequence"/>
</dbReference>
<name>A0A292Q7A4_9PEZI</name>
<proteinExistence type="predicted"/>
<dbReference type="AlphaFoldDB" id="A0A292Q7A4"/>
<feature type="compositionally biased region" description="Basic residues" evidence="1">
    <location>
        <begin position="157"/>
        <end position="170"/>
    </location>
</feature>
<gene>
    <name evidence="2" type="ORF">GSTUAT00000369001</name>
</gene>
<sequence length="416" mass="44470">MGPVLPHASATLAVKLTAGQENEKPETMVREASVKPLLKKAIKGGGSRRKAWKKRGRKKKVVEEDKEEGSEENVAINDIKDVVFVGGPINGSPGDAEASVGGDSGDPEYGNQSPVAGGSVGKLVSPMSTATRKTAGASLRRSLRVYARKFSAGKSPANKRGKRTSGRKGKTMVEDSAEESSIHLVDPEDGYYPDDNDEDYEEAPRTPRAPRIPRTPRTPTKTVYKGIADGSGRKDGIGRTTWFDKRTVARATDRRAIVIPTGGRAPIASESVQEQEMEEIDVTEDCEIIELVRTVGTKRPASESPNGGFKKVARTTGGKKVMAIKDGVQAIDTGDSDLDVPEAPSSQSPASPASPNTGYSVESGYSEQRPATSPTQPRSVIQSEPVIGRDRLRYGGKSVAGLRALWGMGIPEYLKK</sequence>
<keyword evidence="3" id="KW-1185">Reference proteome</keyword>
<accession>A0A292Q7A4</accession>